<dbReference type="Pfam" id="PF20700">
    <property type="entry name" value="Mutator"/>
    <property type="match status" value="1"/>
</dbReference>
<organism evidence="2 4">
    <name type="scientific">Didymodactylos carnosus</name>
    <dbReference type="NCBI Taxonomy" id="1234261"/>
    <lineage>
        <taxon>Eukaryota</taxon>
        <taxon>Metazoa</taxon>
        <taxon>Spiralia</taxon>
        <taxon>Gnathifera</taxon>
        <taxon>Rotifera</taxon>
        <taxon>Eurotatoria</taxon>
        <taxon>Bdelloidea</taxon>
        <taxon>Philodinida</taxon>
        <taxon>Philodinidae</taxon>
        <taxon>Didymodactylos</taxon>
    </lineage>
</organism>
<proteinExistence type="predicted"/>
<evidence type="ECO:0000313" key="3">
    <source>
        <dbReference type="EMBL" id="CAF4284078.1"/>
    </source>
</evidence>
<sequence length="414" mass="45823">MKCSDCGRSGDYTFKVTKRLGLSYYVSFTCECGDVLRFVTGTRIRTDTSTQMTDLNMTSIIGGSLVGLHRRGLTKLFGTMGILPPVQIESYKKYEKFLCDTAEHVVTKSMQDGAQEACTHFQSKDICVSVDGTWLTQGFSSLHGIGTCCSAADPPKVLDHQLLSRHCSKCAGLVGVKTSDGELYDKLLTEHLKRGCEANYQGSSGGMEGTAVVQILKRSIQKHGLQYTSFIADGDTKNDVSVSETEPYGPGIIIERKHCINHYSKRMKTRLSTIKKQHGSNRLPDRKTIGGKGRLDDSKIYRAQVYFGNAVRENVQDLKSMQVASWSAWYHFASSDKHPNHDFCNPDRCGLYLDYNYQHQEHSLPPRICEAIHPAYVELCSEKSLLQVLPAPVGFVGICCASIRNGGTTNANES</sequence>
<gene>
    <name evidence="2" type="ORF">OVA965_LOCUS36678</name>
    <name evidence="3" type="ORF">TMI583_LOCUS37705</name>
</gene>
<name>A0A8S2FKP9_9BILA</name>
<accession>A0A8S2FKP9</accession>
<dbReference type="EMBL" id="CAJOBA010055492">
    <property type="protein sequence ID" value="CAF4284078.1"/>
    <property type="molecule type" value="Genomic_DNA"/>
</dbReference>
<dbReference type="AlphaFoldDB" id="A0A8S2FKP9"/>
<dbReference type="Proteomes" id="UP000682733">
    <property type="component" value="Unassembled WGS sequence"/>
</dbReference>
<feature type="domain" description="Mutator-like transposase" evidence="1">
    <location>
        <begin position="6"/>
        <end position="345"/>
    </location>
</feature>
<evidence type="ECO:0000313" key="2">
    <source>
        <dbReference type="EMBL" id="CAF1495016.1"/>
    </source>
</evidence>
<dbReference type="InterPro" id="IPR049012">
    <property type="entry name" value="Mutator_transp_dom"/>
</dbReference>
<dbReference type="EMBL" id="CAJNOK010033510">
    <property type="protein sequence ID" value="CAF1495016.1"/>
    <property type="molecule type" value="Genomic_DNA"/>
</dbReference>
<evidence type="ECO:0000313" key="4">
    <source>
        <dbReference type="Proteomes" id="UP000677228"/>
    </source>
</evidence>
<dbReference type="Proteomes" id="UP000677228">
    <property type="component" value="Unassembled WGS sequence"/>
</dbReference>
<evidence type="ECO:0000259" key="1">
    <source>
        <dbReference type="Pfam" id="PF20700"/>
    </source>
</evidence>
<reference evidence="2" key="1">
    <citation type="submission" date="2021-02" db="EMBL/GenBank/DDBJ databases">
        <authorList>
            <person name="Nowell W R."/>
        </authorList>
    </citation>
    <scope>NUCLEOTIDE SEQUENCE</scope>
</reference>
<comment type="caution">
    <text evidence="2">The sequence shown here is derived from an EMBL/GenBank/DDBJ whole genome shotgun (WGS) entry which is preliminary data.</text>
</comment>
<protein>
    <recommendedName>
        <fullName evidence="1">Mutator-like transposase domain-containing protein</fullName>
    </recommendedName>
</protein>